<dbReference type="Proteomes" id="UP001055955">
    <property type="component" value="Chromosome"/>
</dbReference>
<dbReference type="InterPro" id="IPR000456">
    <property type="entry name" value="Ribosomal_bL17"/>
</dbReference>
<evidence type="ECO:0000256" key="3">
    <source>
        <dbReference type="ARBA" id="ARBA00023274"/>
    </source>
</evidence>
<dbReference type="Gene3D" id="3.90.1030.10">
    <property type="entry name" value="Ribosomal protein L17"/>
    <property type="match status" value="1"/>
</dbReference>
<name>A0ABY5DI06_9GAMM</name>
<evidence type="ECO:0000256" key="1">
    <source>
        <dbReference type="ARBA" id="ARBA00008777"/>
    </source>
</evidence>
<keyword evidence="3 5" id="KW-0687">Ribonucleoprotein</keyword>
<evidence type="ECO:0000256" key="6">
    <source>
        <dbReference type="RuleBase" id="RU000661"/>
    </source>
</evidence>
<dbReference type="NCBIfam" id="TIGR00059">
    <property type="entry name" value="L17"/>
    <property type="match status" value="1"/>
</dbReference>
<dbReference type="GO" id="GO:0005840">
    <property type="term" value="C:ribosome"/>
    <property type="evidence" value="ECO:0007669"/>
    <property type="project" value="UniProtKB-KW"/>
</dbReference>
<evidence type="ECO:0000256" key="4">
    <source>
        <dbReference type="ARBA" id="ARBA00035494"/>
    </source>
</evidence>
<dbReference type="InterPro" id="IPR036373">
    <property type="entry name" value="Ribosomal_bL17_sf"/>
</dbReference>
<accession>A0ABY5DI06</accession>
<dbReference type="PROSITE" id="PS01167">
    <property type="entry name" value="RIBOSOMAL_L17"/>
    <property type="match status" value="1"/>
</dbReference>
<dbReference type="RefSeq" id="WP_258568057.1">
    <property type="nucleotide sequence ID" value="NZ_CP092900.1"/>
</dbReference>
<dbReference type="InterPro" id="IPR047859">
    <property type="entry name" value="Ribosomal_bL17_CS"/>
</dbReference>
<keyword evidence="8" id="KW-1185">Reference proteome</keyword>
<sequence length="114" mass="13020">MRKLNRTSAHRKALLKNLSIALIEHPSGIKTTLPKAKELQRYIERLVTKSKKNDFNTVRYLKKFLNHKASVQKLLTVIGPKFSERPGGYTRVLKSGFRTGDNAPMAIIQFVEEV</sequence>
<keyword evidence="2 5" id="KW-0689">Ribosomal protein</keyword>
<evidence type="ECO:0000313" key="7">
    <source>
        <dbReference type="EMBL" id="UTC24273.1"/>
    </source>
</evidence>
<dbReference type="Pfam" id="PF01196">
    <property type="entry name" value="Ribosomal_L17"/>
    <property type="match status" value="1"/>
</dbReference>
<protein>
    <recommendedName>
        <fullName evidence="4 6">50S ribosomal protein L17</fullName>
    </recommendedName>
</protein>
<reference evidence="7 8" key="1">
    <citation type="journal article" date="2022" name="Nat. Microbiol.">
        <title>The microbiome of a bacterivorous marine choanoflagellate contains a resource-demanding obligate bacterial associate.</title>
        <authorList>
            <person name="Needham D.M."/>
            <person name="Poirier C."/>
            <person name="Bachy C."/>
            <person name="George E.E."/>
            <person name="Wilken S."/>
            <person name="Yung C.C.M."/>
            <person name="Limardo A.J."/>
            <person name="Morando M."/>
            <person name="Sudek L."/>
            <person name="Malmstrom R.R."/>
            <person name="Keeling P.J."/>
            <person name="Santoro A.E."/>
            <person name="Worden A.Z."/>
        </authorList>
    </citation>
    <scope>NUCLEOTIDE SEQUENCE [LARGE SCALE GENOMIC DNA]</scope>
    <source>
        <strain evidence="7 8">Comchoano-1</strain>
    </source>
</reference>
<evidence type="ECO:0000256" key="5">
    <source>
        <dbReference type="RuleBase" id="RU000660"/>
    </source>
</evidence>
<dbReference type="EMBL" id="CP092900">
    <property type="protein sequence ID" value="UTC24273.1"/>
    <property type="molecule type" value="Genomic_DNA"/>
</dbReference>
<evidence type="ECO:0000256" key="2">
    <source>
        <dbReference type="ARBA" id="ARBA00022980"/>
    </source>
</evidence>
<evidence type="ECO:0000313" key="8">
    <source>
        <dbReference type="Proteomes" id="UP001055955"/>
    </source>
</evidence>
<dbReference type="SUPFAM" id="SSF64263">
    <property type="entry name" value="Prokaryotic ribosomal protein L17"/>
    <property type="match status" value="1"/>
</dbReference>
<dbReference type="PANTHER" id="PTHR14413">
    <property type="entry name" value="RIBOSOMAL PROTEIN L17"/>
    <property type="match status" value="1"/>
</dbReference>
<proteinExistence type="inferred from homology"/>
<gene>
    <name evidence="7" type="primary">rplQ</name>
    <name evidence="7" type="ORF">MMH89_03420</name>
</gene>
<organism evidence="7 8">
    <name type="scientific">Candidatus Comchoanobacter bicostacola</name>
    <dbReference type="NCBI Taxonomy" id="2919598"/>
    <lineage>
        <taxon>Bacteria</taxon>
        <taxon>Pseudomonadati</taxon>
        <taxon>Pseudomonadota</taxon>
        <taxon>Gammaproteobacteria</taxon>
        <taxon>Candidatus Comchoanobacterales</taxon>
        <taxon>Candidatus Comchoanobacteraceae</taxon>
        <taxon>Candidatus Comchoanobacter</taxon>
    </lineage>
</organism>
<dbReference type="PANTHER" id="PTHR14413:SF16">
    <property type="entry name" value="LARGE RIBOSOMAL SUBUNIT PROTEIN BL17M"/>
    <property type="match status" value="1"/>
</dbReference>
<comment type="similarity">
    <text evidence="1 5">Belongs to the bacterial ribosomal protein bL17 family.</text>
</comment>